<dbReference type="PIR" id="H85079">
    <property type="entry name" value="H85079"/>
</dbReference>
<organism evidence="3">
    <name type="scientific">Arabidopsis thaliana</name>
    <name type="common">Mouse-ear cress</name>
    <dbReference type="NCBI Taxonomy" id="3702"/>
    <lineage>
        <taxon>Eukaryota</taxon>
        <taxon>Viridiplantae</taxon>
        <taxon>Streptophyta</taxon>
        <taxon>Embryophyta</taxon>
        <taxon>Tracheophyta</taxon>
        <taxon>Spermatophyta</taxon>
        <taxon>Magnoliopsida</taxon>
        <taxon>eudicotyledons</taxon>
        <taxon>Gunneridae</taxon>
        <taxon>Pentapetalae</taxon>
        <taxon>rosids</taxon>
        <taxon>malvids</taxon>
        <taxon>Brassicales</taxon>
        <taxon>Brassicaceae</taxon>
        <taxon>Camelineae</taxon>
        <taxon>Arabidopsis</taxon>
    </lineage>
</organism>
<feature type="compositionally biased region" description="Low complexity" evidence="2">
    <location>
        <begin position="101"/>
        <end position="124"/>
    </location>
</feature>
<reference evidence="4" key="5">
    <citation type="submission" date="2000-03" db="EMBL/GenBank/DDBJ databases">
        <authorList>
            <person name="Spiegel L.A."/>
            <person name="Huang E.N."/>
            <person name="Nascimento L.U."/>
            <person name="de la Bastide M."/>
            <person name="Vil D.M."/>
            <person name="Preston R.R."/>
            <person name="Matero A."/>
            <person name="Shah R."/>
            <person name="O'Shaughnessy A."/>
            <person name="Rodriguez M."/>
            <person name="Shekher M."/>
            <person name="Schutz K."/>
            <person name="See L.H."/>
            <person name="Swaby I."/>
            <person name="Habermann K."/>
            <person name="Dedhia N.N."/>
            <person name="Mewes H.W."/>
            <person name="Lemcke K."/>
            <person name="Mayer K.F.X."/>
        </authorList>
    </citation>
    <scope>NUCLEOTIDE SEQUENCE</scope>
</reference>
<dbReference type="EMBL" id="AC006267">
    <property type="protein sequence ID" value="AAD27901.1"/>
    <property type="molecule type" value="Genomic_DNA"/>
</dbReference>
<accession>Q9SYE7</accession>
<feature type="coiled-coil region" evidence="1">
    <location>
        <begin position="41"/>
        <end position="71"/>
    </location>
</feature>
<dbReference type="ExpressionAtlas" id="Q9SYE7">
    <property type="expression patterns" value="baseline and differential"/>
</dbReference>
<protein>
    <submittedName>
        <fullName evidence="4">Uncharacterized protein AT4g08110</fullName>
    </submittedName>
    <submittedName>
        <fullName evidence="3">Uncharacterized protein F9M13.14</fullName>
    </submittedName>
</protein>
<evidence type="ECO:0000256" key="2">
    <source>
        <dbReference type="SAM" id="MobiDB-lite"/>
    </source>
</evidence>
<reference evidence="3" key="3">
    <citation type="submission" date="1999-04" db="EMBL/GenBank/DDBJ databases">
        <authorList>
            <person name="Parnell L.D."/>
        </authorList>
    </citation>
    <scope>NUCLEOTIDE SEQUENCE</scope>
</reference>
<reference evidence="4" key="4">
    <citation type="submission" date="2000-03" db="EMBL/GenBank/DDBJ databases">
        <authorList>
            <person name="EU Arabidopsis sequencing project"/>
        </authorList>
    </citation>
    <scope>NUCLEOTIDE SEQUENCE</scope>
</reference>
<gene>
    <name evidence="3" type="primary">F9M13.14</name>
    <name evidence="4" type="ordered locus">At4g08110</name>
</gene>
<keyword evidence="1" id="KW-0175">Coiled coil</keyword>
<evidence type="ECO:0000256" key="1">
    <source>
        <dbReference type="SAM" id="Coils"/>
    </source>
</evidence>
<feature type="region of interest" description="Disordered" evidence="2">
    <location>
        <begin position="151"/>
        <end position="172"/>
    </location>
</feature>
<evidence type="ECO:0000313" key="3">
    <source>
        <dbReference type="EMBL" id="AAD27901.1"/>
    </source>
</evidence>
<proteinExistence type="predicted"/>
<evidence type="ECO:0000313" key="4">
    <source>
        <dbReference type="EMBL" id="CAB81147.1"/>
    </source>
</evidence>
<reference evidence="3" key="2">
    <citation type="submission" date="1999-01" db="EMBL/GenBank/DDBJ databases">
        <title>Arabidopsis thaliana BAC F9M13 from chromosome IV near 21 cM.</title>
        <authorList>
            <person name="Spiegel L.A."/>
            <person name="Nascimento L."/>
            <person name="de la Bastide M."/>
            <person name="Habermann K."/>
            <person name="O'Shaughnessy A."/>
            <person name="Rodriguez M."/>
            <person name="Matero A."/>
            <person name="Shah R."/>
            <person name="Swaby I."/>
            <person name="Vil M.D."/>
            <person name="Shekher M."/>
            <person name="Preston R."/>
            <person name="Schutz K."/>
            <person name="See L.H."/>
            <person name="Huang E.N."/>
            <person name="Dedhia N.N."/>
            <person name="Parnell L.D."/>
            <person name="McCombie W.R."/>
        </authorList>
    </citation>
    <scope>NUCLEOTIDE SEQUENCE</scope>
</reference>
<sequence length="172" mass="19369">MIDIFLKCTETDDKGNYFGIRSLVVTLNKGKRKESYANISSSSLTELHDQLRQKMAEHDEENARRDAEQQQSQTRIANLEMLVSYWKQSDPAFAAFVASQPHPTAPATTPATTPAASATTTTQPDTFLDVDMDLEQSGGKTINRDEDEIEWMQQNERGTNCTSKSDERLLDY</sequence>
<name>Q9SYE7_ARATH</name>
<dbReference type="AlphaFoldDB" id="Q9SYE7"/>
<dbReference type="EMBL" id="AL161510">
    <property type="protein sequence ID" value="CAB81147.1"/>
    <property type="molecule type" value="Genomic_DNA"/>
</dbReference>
<feature type="region of interest" description="Disordered" evidence="2">
    <location>
        <begin position="101"/>
        <end position="126"/>
    </location>
</feature>
<reference key="1">
    <citation type="journal article" date="1999" name="Nature">
        <title>Sequence and analysis of chromosome 4 of the plant Arabidopsis thaliana.</title>
        <authorList>
            <consortium name="EU"/>
            <consortium name="CSHL and WU Arabidopsis Sequencing Project"/>
            <person name="Mayer K."/>
            <person name="Schuller C."/>
            <person name="Wambutt R."/>
            <person name="Murphy G."/>
            <person name="Volckaert G."/>
            <person name="Pohl T."/>
            <person name="Dusterhoft A."/>
            <person name="Stiekema W."/>
            <person name="Entian K.D."/>
            <person name="Terryn N."/>
            <person name="Harris B."/>
            <person name="Ansorge W."/>
            <person name="Brandt P."/>
            <person name="Grivell L."/>
            <person name="Rieger M."/>
            <person name="Weichselgartner M."/>
            <person name="de Simone V."/>
            <person name="Obermaier B."/>
            <person name="Mache R."/>
            <person name="Muller M."/>
            <person name="Kreis M."/>
            <person name="Delseny M."/>
            <person name="Puigdomenech P."/>
            <person name="Watson M."/>
            <person name="Schmidtheini T."/>
            <person name="Reichert B."/>
            <person name="Portatelle D."/>
            <person name="Perez-Alonso M."/>
            <person name="Boutry M."/>
            <person name="Bancroft I."/>
            <person name="Vos P."/>
            <person name="Hoheisel J."/>
            <person name="Zimmermann W."/>
            <person name="Wedler H."/>
            <person name="Ridley P."/>
            <person name="Langham S.A."/>
            <person name="McCullagh B."/>
            <person name="Bilham L."/>
            <person name="Robben J."/>
            <person name="Van der Schueren J."/>
            <person name="Grymonprez B."/>
            <person name="Chuang Y.J."/>
            <person name="Vandenbussche F."/>
            <person name="Braeken M."/>
            <person name="Weltjens I."/>
            <person name="Voet M."/>
            <person name="Bastiaens I."/>
            <person name="Aert R."/>
            <person name="Defoor E."/>
            <person name="Weitzenegger T."/>
            <person name="Bothe G."/>
            <person name="Ramsperger U."/>
            <person name="Hilbert H."/>
            <person name="Braun M."/>
            <person name="Holzer E."/>
            <person name="Brandt A."/>
            <person name="Peters S."/>
            <person name="van Staveren M."/>
            <person name="Dirske W."/>
            <person name="Mooijman P."/>
            <person name="Klein Lankhorst R."/>
            <person name="Rose M."/>
            <person name="Hauf J."/>
            <person name="Kotter P."/>
            <person name="Berneiser S."/>
            <person name="Hempel S."/>
            <person name="Feldpausch M."/>
            <person name="Lamberth S."/>
            <person name="Van den Daele H."/>
            <person name="De Keyser A."/>
            <person name="Buysshaert C."/>
            <person name="Gielen J."/>
            <person name="Villarroel R."/>
            <person name="De Clercq R."/>
            <person name="Van Montagu M."/>
            <person name="Rogers J."/>
            <person name="Cronin A."/>
            <person name="Quail M."/>
            <person name="Bray-Allen S."/>
            <person name="Clark L."/>
            <person name="Doggett J."/>
            <person name="Hall S."/>
            <person name="Kay M."/>
            <person name="Lennard N."/>
            <person name="McLay K."/>
            <person name="Mayes R."/>
            <person name="Pettett A."/>
            <person name="Rajandream M.A."/>
            <person name="Lyne M."/>
            <person name="Benes V."/>
            <person name="Rechmann S."/>
            <person name="Borkova D."/>
            <person name="Blocker H."/>
            <person name="Scharfe M."/>
            <person name="Grimm M."/>
            <person name="Lohnert T.H."/>
            <person name="Dose S."/>
            <person name="de Haan M."/>
            <person name="Maarse A."/>
            <person name="Schafer M."/>
            <person name="Muller-Auer S."/>
            <person name="Gabel C."/>
            <person name="Fuchs M."/>
            <person name="Fartmann B."/>
            <person name="Granderath K."/>
            <person name="Dauner D."/>
            <person name="Herzl A."/>
            <person name="Neumann S."/>
            <person name="Argiriou A."/>
            <person name="Vitale D."/>
            <person name="Liguori R."/>
            <person name="Piravandi E."/>
            <person name="Massenet O."/>
            <person name="Quigley F."/>
            <person name="Clabauld G."/>
            <person name="Mundlein A."/>
            <person name="Felber R."/>
            <person name="Schnabl S."/>
            <person name="Hiller R."/>
            <person name="Schmidt W."/>
            <person name="Lecharny A."/>
            <person name="Aubourg S."/>
            <person name="Chefdor F."/>
            <person name="Cooke R."/>
            <person name="Berger C."/>
            <person name="Montfort A."/>
            <person name="Casacuberta E."/>
            <person name="Gibbons T."/>
            <person name="Weber N."/>
            <person name="Vandenbol M."/>
            <person name="Bargues M."/>
            <person name="Terol J."/>
            <person name="Torres A."/>
            <person name="Perez-Perez A."/>
            <person name="Purnelle B."/>
            <person name="Bent E."/>
            <person name="Johnson S."/>
            <person name="Tacon D."/>
            <person name="Jesse T."/>
            <person name="Heijnen L."/>
            <person name="Schwarz S."/>
            <person name="Scholler P."/>
            <person name="Heber S."/>
            <person name="Francs P."/>
            <person name="Bielke C."/>
            <person name="Frishman D."/>
            <person name="Haase D."/>
            <person name="Lemcke K."/>
            <person name="Mewes H.W."/>
            <person name="Stocker S."/>
            <person name="Zaccaria P."/>
            <person name="Bevan M."/>
            <person name="Wilson R.K."/>
            <person name="de la Bastide M."/>
            <person name="Habermann K."/>
            <person name="Parnell L."/>
            <person name="Dedhia N."/>
            <person name="Gnoj L."/>
            <person name="Schutz K."/>
            <person name="Huang E."/>
            <person name="Spiegel L."/>
            <person name="Sehkon M."/>
            <person name="Murray J."/>
            <person name="Sheet P."/>
            <person name="Cordes M."/>
            <person name="Abu-Threideh J."/>
            <person name="Stoneking T."/>
            <person name="Kalicki J."/>
            <person name="Graves T."/>
            <person name="Harmon G."/>
            <person name="Edwards J."/>
            <person name="Latreille P."/>
            <person name="Courtney L."/>
            <person name="Cloud J."/>
            <person name="Abbott A."/>
            <person name="Scott K."/>
            <person name="Johnson D."/>
            <person name="Minx P."/>
            <person name="Bentley D."/>
            <person name="Fulton B."/>
            <person name="Miller N."/>
            <person name="Greco T."/>
            <person name="Kemp K."/>
            <person name="Kramer J."/>
            <person name="Fulton L."/>
            <person name="Mardis E."/>
            <person name="Dante M."/>
            <person name="Pepin K."/>
            <person name="Hillier L."/>
            <person name="Nelson J."/>
            <person name="Spieth J."/>
            <person name="Ryan E."/>
            <person name="Andrews S."/>
            <person name="Geisel C."/>
            <person name="Layman D."/>
            <person name="Du H."/>
            <person name="Ali J."/>
            <person name="Berghoff A."/>
            <person name="Jones K."/>
            <person name="Drone K."/>
            <person name="Cotton M."/>
            <person name="Joshu C."/>
            <person name="Antonoiu B."/>
            <person name="Zidanic M."/>
            <person name="Strong C."/>
            <person name="Sun H."/>
            <person name="Lamar B."/>
            <person name="Yordan C."/>
            <person name="Ma P."/>
            <person name="Zhong J."/>
            <person name="Preston R."/>
            <person name="Vil D."/>
            <person name="Shekher M."/>
            <person name="Matero A."/>
            <person name="Shah R."/>
            <person name="Swaby I.K."/>
            <person name="O'Shaughnessy A."/>
            <person name="Rodriguez M."/>
            <person name="Hoffmann J."/>
            <person name="Till S."/>
            <person name="Granat S."/>
            <person name="Shohdy N."/>
            <person name="Hasegawa A."/>
            <person name="Hameed A."/>
            <person name="Lodhi M."/>
            <person name="Johnson A."/>
            <person name="Chen E."/>
            <person name="Marra M."/>
            <person name="Martienssen R."/>
            <person name="McCombie W.R."/>
        </authorList>
    </citation>
    <scope>NUCLEOTIDE SEQUENCE [LARGE SCALE GENOMIC DNA]</scope>
    <source>
        <strain>cv. Columbia</strain>
    </source>
</reference>
<feature type="compositionally biased region" description="Polar residues" evidence="2">
    <location>
        <begin position="152"/>
        <end position="163"/>
    </location>
</feature>